<reference evidence="1" key="1">
    <citation type="journal article" date="2023" name="G3 (Bethesda)">
        <title>Whole genome assemblies of Zophobas morio and Tenebrio molitor.</title>
        <authorList>
            <person name="Kaur S."/>
            <person name="Stinson S.A."/>
            <person name="diCenzo G.C."/>
        </authorList>
    </citation>
    <scope>NUCLEOTIDE SEQUENCE</scope>
    <source>
        <strain evidence="1">QUZm001</strain>
    </source>
</reference>
<comment type="caution">
    <text evidence="1">The sequence shown here is derived from an EMBL/GenBank/DDBJ whole genome shotgun (WGS) entry which is preliminary data.</text>
</comment>
<sequence length="94" mass="10346">MDSEHLVVLTILNNARTQATSFCYRPVLAVFGVRSNAKVRTTTVKVAAATPTPISFAPQHERAVSRHNNKMVREAKDIILPIYNLVVGFGTRPA</sequence>
<evidence type="ECO:0000313" key="2">
    <source>
        <dbReference type="Proteomes" id="UP001168821"/>
    </source>
</evidence>
<dbReference type="EMBL" id="JALNTZ010000008">
    <property type="protein sequence ID" value="KAJ3643181.1"/>
    <property type="molecule type" value="Genomic_DNA"/>
</dbReference>
<dbReference type="Proteomes" id="UP001168821">
    <property type="component" value="Unassembled WGS sequence"/>
</dbReference>
<keyword evidence="2" id="KW-1185">Reference proteome</keyword>
<dbReference type="AlphaFoldDB" id="A0AA38HUD9"/>
<organism evidence="1 2">
    <name type="scientific">Zophobas morio</name>
    <dbReference type="NCBI Taxonomy" id="2755281"/>
    <lineage>
        <taxon>Eukaryota</taxon>
        <taxon>Metazoa</taxon>
        <taxon>Ecdysozoa</taxon>
        <taxon>Arthropoda</taxon>
        <taxon>Hexapoda</taxon>
        <taxon>Insecta</taxon>
        <taxon>Pterygota</taxon>
        <taxon>Neoptera</taxon>
        <taxon>Endopterygota</taxon>
        <taxon>Coleoptera</taxon>
        <taxon>Polyphaga</taxon>
        <taxon>Cucujiformia</taxon>
        <taxon>Tenebrionidae</taxon>
        <taxon>Zophobas</taxon>
    </lineage>
</organism>
<proteinExistence type="predicted"/>
<accession>A0AA38HUD9</accession>
<name>A0AA38HUD9_9CUCU</name>
<gene>
    <name evidence="1" type="ORF">Zmor_025906</name>
</gene>
<protein>
    <submittedName>
        <fullName evidence="1">Uncharacterized protein</fullName>
    </submittedName>
</protein>
<evidence type="ECO:0000313" key="1">
    <source>
        <dbReference type="EMBL" id="KAJ3643181.1"/>
    </source>
</evidence>